<keyword evidence="5" id="KW-1185">Reference proteome</keyword>
<dbReference type="PANTHER" id="PTHR44942">
    <property type="entry name" value="METHYLTRANSF_11 DOMAIN-CONTAINING PROTEIN"/>
    <property type="match status" value="1"/>
</dbReference>
<dbReference type="InterPro" id="IPR041698">
    <property type="entry name" value="Methyltransf_25"/>
</dbReference>
<dbReference type="CDD" id="cd02440">
    <property type="entry name" value="AdoMet_MTases"/>
    <property type="match status" value="1"/>
</dbReference>
<evidence type="ECO:0000259" key="3">
    <source>
        <dbReference type="Pfam" id="PF13649"/>
    </source>
</evidence>
<evidence type="ECO:0000256" key="1">
    <source>
        <dbReference type="ARBA" id="ARBA00022603"/>
    </source>
</evidence>
<dbReference type="EMBL" id="AZHX01002420">
    <property type="protein sequence ID" value="ETW94724.1"/>
    <property type="molecule type" value="Genomic_DNA"/>
</dbReference>
<dbReference type="InterPro" id="IPR029063">
    <property type="entry name" value="SAM-dependent_MTases_sf"/>
</dbReference>
<dbReference type="GO" id="GO:0008168">
    <property type="term" value="F:methyltransferase activity"/>
    <property type="evidence" value="ECO:0007669"/>
    <property type="project" value="UniProtKB-KW"/>
</dbReference>
<dbReference type="AlphaFoldDB" id="W4L9Y6"/>
<feature type="domain" description="Methyltransferase" evidence="3">
    <location>
        <begin position="41"/>
        <end position="119"/>
    </location>
</feature>
<dbReference type="Pfam" id="PF13649">
    <property type="entry name" value="Methyltransf_25"/>
    <property type="match status" value="1"/>
</dbReference>
<dbReference type="SUPFAM" id="SSF53335">
    <property type="entry name" value="S-adenosyl-L-methionine-dependent methyltransferases"/>
    <property type="match status" value="1"/>
</dbReference>
<dbReference type="Gene3D" id="3.40.50.150">
    <property type="entry name" value="Vaccinia Virus protein VP39"/>
    <property type="match status" value="1"/>
</dbReference>
<proteinExistence type="predicted"/>
<dbReference type="InterPro" id="IPR051052">
    <property type="entry name" value="Diverse_substrate_MTase"/>
</dbReference>
<evidence type="ECO:0000313" key="4">
    <source>
        <dbReference type="EMBL" id="ETW94724.1"/>
    </source>
</evidence>
<comment type="caution">
    <text evidence="4">The sequence shown here is derived from an EMBL/GenBank/DDBJ whole genome shotgun (WGS) entry which is preliminary data.</text>
</comment>
<evidence type="ECO:0000256" key="2">
    <source>
        <dbReference type="ARBA" id="ARBA00022679"/>
    </source>
</evidence>
<dbReference type="PANTHER" id="PTHR44942:SF4">
    <property type="entry name" value="METHYLTRANSFERASE TYPE 11 DOMAIN-CONTAINING PROTEIN"/>
    <property type="match status" value="1"/>
</dbReference>
<sequence length="254" mass="29033">MRPGASFEDKEVVSLYVHRAPYPDDVFRKLVDLAPDRRSMLDLGCGPGTIARRLASQFERITALDASRAMLALGRQMPNGNAANIHWIEGLAEHAAYVGHPYDVIVAAESMHWMNHQHLFPQLRNRVADAHIFAVVEGDDAYEPPWQTEWEVFLAKWISYVTNKPYQPAGHEPFLRTYEDWIEVLGEQYFISKPIVQHVDHFIACQHSRNTFTPSALGRDMTAFDEELAALLAPYVTENQVEYVVRTRVTWGKI</sequence>
<name>W4L9Y6_9BACT</name>
<organism evidence="4 5">
    <name type="scientific">Candidatus Entotheonella gemina</name>
    <dbReference type="NCBI Taxonomy" id="1429439"/>
    <lineage>
        <taxon>Bacteria</taxon>
        <taxon>Pseudomonadati</taxon>
        <taxon>Nitrospinota/Tectimicrobiota group</taxon>
        <taxon>Candidatus Tectimicrobiota</taxon>
        <taxon>Candidatus Entotheonellia</taxon>
        <taxon>Candidatus Entotheonellales</taxon>
        <taxon>Candidatus Entotheonellaceae</taxon>
        <taxon>Candidatus Entotheonella</taxon>
    </lineage>
</organism>
<dbReference type="GO" id="GO:0032259">
    <property type="term" value="P:methylation"/>
    <property type="evidence" value="ECO:0007669"/>
    <property type="project" value="UniProtKB-KW"/>
</dbReference>
<keyword evidence="2" id="KW-0808">Transferase</keyword>
<gene>
    <name evidence="4" type="ORF">ETSY2_49305</name>
</gene>
<evidence type="ECO:0000313" key="5">
    <source>
        <dbReference type="Proteomes" id="UP000019140"/>
    </source>
</evidence>
<reference evidence="4 5" key="1">
    <citation type="journal article" date="2014" name="Nature">
        <title>An environmental bacterial taxon with a large and distinct metabolic repertoire.</title>
        <authorList>
            <person name="Wilson M.C."/>
            <person name="Mori T."/>
            <person name="Ruckert C."/>
            <person name="Uria A.R."/>
            <person name="Helf M.J."/>
            <person name="Takada K."/>
            <person name="Gernert C."/>
            <person name="Steffens U.A."/>
            <person name="Heycke N."/>
            <person name="Schmitt S."/>
            <person name="Rinke C."/>
            <person name="Helfrich E.J."/>
            <person name="Brachmann A.O."/>
            <person name="Gurgui C."/>
            <person name="Wakimoto T."/>
            <person name="Kracht M."/>
            <person name="Crusemann M."/>
            <person name="Hentschel U."/>
            <person name="Abe I."/>
            <person name="Matsunaga S."/>
            <person name="Kalinowski J."/>
            <person name="Takeyama H."/>
            <person name="Piel J."/>
        </authorList>
    </citation>
    <scope>NUCLEOTIDE SEQUENCE [LARGE SCALE GENOMIC DNA]</scope>
    <source>
        <strain evidence="5">TSY2</strain>
    </source>
</reference>
<accession>W4L9Y6</accession>
<dbReference type="HOGENOM" id="CLU_1142044_0_0_7"/>
<keyword evidence="1" id="KW-0489">Methyltransferase</keyword>
<protein>
    <recommendedName>
        <fullName evidence="3">Methyltransferase domain-containing protein</fullName>
    </recommendedName>
</protein>
<dbReference type="Proteomes" id="UP000019140">
    <property type="component" value="Unassembled WGS sequence"/>
</dbReference>